<evidence type="ECO:0000313" key="3">
    <source>
        <dbReference type="Proteomes" id="UP000836841"/>
    </source>
</evidence>
<dbReference type="InterPro" id="IPR053781">
    <property type="entry name" value="F-box_AtFBL13-like"/>
</dbReference>
<dbReference type="Pfam" id="PF00646">
    <property type="entry name" value="F-box"/>
    <property type="match status" value="1"/>
</dbReference>
<dbReference type="Proteomes" id="UP000836841">
    <property type="component" value="Chromosome 7"/>
</dbReference>
<dbReference type="CDD" id="cd22160">
    <property type="entry name" value="F-box_AtFBL13-like"/>
    <property type="match status" value="1"/>
</dbReference>
<dbReference type="PROSITE" id="PS50181">
    <property type="entry name" value="FBOX"/>
    <property type="match status" value="1"/>
</dbReference>
<dbReference type="EMBL" id="OU466863">
    <property type="protein sequence ID" value="CAH2078462.1"/>
    <property type="molecule type" value="Genomic_DNA"/>
</dbReference>
<dbReference type="Gene3D" id="1.20.1280.50">
    <property type="match status" value="1"/>
</dbReference>
<gene>
    <name evidence="2" type="ORF">TAV2_LOCUS22802</name>
</gene>
<reference evidence="2 3" key="1">
    <citation type="submission" date="2022-03" db="EMBL/GenBank/DDBJ databases">
        <authorList>
            <person name="Nunn A."/>
            <person name="Chopra R."/>
            <person name="Nunn A."/>
            <person name="Contreras Garrido A."/>
        </authorList>
    </citation>
    <scope>NUCLEOTIDE SEQUENCE [LARGE SCALE GENOMIC DNA]</scope>
</reference>
<sequence>MATAAKKAETCGGGSINSLPDEVLGQILSFVPTKLAASTSVLSKRWRNLLPLAQNLDFDESANRGSTASGRGFLDFVERTLVSMGDSPIKTVSLRGISYIDDSRYNHLVGNVLGRGILELHLASSCIRYIEPEFFFSKTLVKLTLSDGYNDQNKPFPGGVLFPALKSLSLIRVWFDDFLYGDDLYECLLSSPLLEEFNICDDDPLQSGCLKRVRSSSIQRISLFHRCHDREACSWVLFETPNLVYLDYSGYVAENYVVELDSLVEARLDLVLWKHNDSVPPLYDSTTWGDAWGADKLIAAISNVVTLHLSADSLEVFYCCSTSMPEFNNLAKLSFESHKERHWQVLPLLLENAPNLETLVIKGLVHKITKGCGDVCVCERVTKKRKKQSCLLSCQVKVLQIYEYGGSCRELKQMRHFMENLRCLEVVKVKLQVDMQENSSLTDKLQKLFHTASSKCKIQFI</sequence>
<dbReference type="SMART" id="SM00579">
    <property type="entry name" value="FBD"/>
    <property type="match status" value="1"/>
</dbReference>
<dbReference type="InterPro" id="IPR006566">
    <property type="entry name" value="FBD"/>
</dbReference>
<dbReference type="InterPro" id="IPR055294">
    <property type="entry name" value="FBL60-like"/>
</dbReference>
<name>A0AAU9T7N8_THLAR</name>
<dbReference type="InterPro" id="IPR036047">
    <property type="entry name" value="F-box-like_dom_sf"/>
</dbReference>
<protein>
    <recommendedName>
        <fullName evidence="1">F-box domain-containing protein</fullName>
    </recommendedName>
</protein>
<dbReference type="SUPFAM" id="SSF52047">
    <property type="entry name" value="RNI-like"/>
    <property type="match status" value="1"/>
</dbReference>
<dbReference type="AlphaFoldDB" id="A0AAU9T7N8"/>
<dbReference type="PANTHER" id="PTHR31293:SF12">
    <property type="entry name" value="RNI-LIKE SUPERFAMILY PROTEIN"/>
    <property type="match status" value="1"/>
</dbReference>
<dbReference type="PANTHER" id="PTHR31293">
    <property type="entry name" value="RNI-LIKE SUPERFAMILY PROTEIN"/>
    <property type="match status" value="1"/>
</dbReference>
<proteinExistence type="predicted"/>
<dbReference type="SUPFAM" id="SSF81383">
    <property type="entry name" value="F-box domain"/>
    <property type="match status" value="1"/>
</dbReference>
<keyword evidence="3" id="KW-1185">Reference proteome</keyword>
<dbReference type="InterPro" id="IPR001810">
    <property type="entry name" value="F-box_dom"/>
</dbReference>
<feature type="domain" description="F-box" evidence="1">
    <location>
        <begin position="13"/>
        <end position="61"/>
    </location>
</feature>
<evidence type="ECO:0000259" key="1">
    <source>
        <dbReference type="PROSITE" id="PS50181"/>
    </source>
</evidence>
<organism evidence="2 3">
    <name type="scientific">Thlaspi arvense</name>
    <name type="common">Field penny-cress</name>
    <dbReference type="NCBI Taxonomy" id="13288"/>
    <lineage>
        <taxon>Eukaryota</taxon>
        <taxon>Viridiplantae</taxon>
        <taxon>Streptophyta</taxon>
        <taxon>Embryophyta</taxon>
        <taxon>Tracheophyta</taxon>
        <taxon>Spermatophyta</taxon>
        <taxon>Magnoliopsida</taxon>
        <taxon>eudicotyledons</taxon>
        <taxon>Gunneridae</taxon>
        <taxon>Pentapetalae</taxon>
        <taxon>rosids</taxon>
        <taxon>malvids</taxon>
        <taxon>Brassicales</taxon>
        <taxon>Brassicaceae</taxon>
        <taxon>Thlaspideae</taxon>
        <taxon>Thlaspi</taxon>
    </lineage>
</organism>
<accession>A0AAU9T7N8</accession>
<evidence type="ECO:0000313" key="2">
    <source>
        <dbReference type="EMBL" id="CAH2078462.1"/>
    </source>
</evidence>